<dbReference type="InterPro" id="IPR038830">
    <property type="entry name" value="CCDC186"/>
</dbReference>
<dbReference type="GO" id="GO:0099518">
    <property type="term" value="P:vesicle cytoskeletal trafficking"/>
    <property type="evidence" value="ECO:0007669"/>
    <property type="project" value="TreeGrafter"/>
</dbReference>
<name>A0AAD1TFN8_PELCU</name>
<accession>A0AAD1TFN8</accession>
<dbReference type="EMBL" id="OW240922">
    <property type="protein sequence ID" value="CAH2323149.1"/>
    <property type="molecule type" value="Genomic_DNA"/>
</dbReference>
<gene>
    <name evidence="2" type="ORF">PECUL_23A026823</name>
</gene>
<reference evidence="2" key="1">
    <citation type="submission" date="2022-03" db="EMBL/GenBank/DDBJ databases">
        <authorList>
            <person name="Alioto T."/>
            <person name="Alioto T."/>
            <person name="Gomez Garrido J."/>
        </authorList>
    </citation>
    <scope>NUCLEOTIDE SEQUENCE</scope>
</reference>
<feature type="region of interest" description="Disordered" evidence="1">
    <location>
        <begin position="1"/>
        <end position="36"/>
    </location>
</feature>
<organism evidence="2 3">
    <name type="scientific">Pelobates cultripes</name>
    <name type="common">Western spadefoot toad</name>
    <dbReference type="NCBI Taxonomy" id="61616"/>
    <lineage>
        <taxon>Eukaryota</taxon>
        <taxon>Metazoa</taxon>
        <taxon>Chordata</taxon>
        <taxon>Craniata</taxon>
        <taxon>Vertebrata</taxon>
        <taxon>Euteleostomi</taxon>
        <taxon>Amphibia</taxon>
        <taxon>Batrachia</taxon>
        <taxon>Anura</taxon>
        <taxon>Pelobatoidea</taxon>
        <taxon>Pelobatidae</taxon>
        <taxon>Pelobates</taxon>
    </lineage>
</organism>
<dbReference type="Proteomes" id="UP001295444">
    <property type="component" value="Chromosome 11"/>
</dbReference>
<dbReference type="PANTHER" id="PTHR18911">
    <property type="entry name" value="CTCL TUMOR ANTIGEN HD-CL-01"/>
    <property type="match status" value="1"/>
</dbReference>
<sequence>MDSCPPEEPGGQPQEIDTSTHETTERLSTYGPNLGAVDPILEIKEVTGPDSPVEDNDCEKQSLFDKLDNEHSDHDPAEVHSVCEGQPVFYNLTDGGNVCSNKPFDPPLEAAACCDGTEPSSDINGPKTFITEQLEKLCSPDVMGRSVPELDTEKQCEVVCTKNELSGTHVSPPNESLLDELETELSSTEIDCKLPNGLNKGEWTLNMLEKCVQDKYLLQEDTIRRLMEENQKHQQMIVDICSEKDNLREDLKNRAEMETKHRDTIKQLTMEKIEPKNGPPPARLWKGVKTEKHEILLRQASAPSTLSCTSGAKLQPIIILIWLLFNPQPTEQRMGEREEEFIEVPGENAGMSPTPERRPPHPKTHLAFIELDVTNRRLPGVEAPPPTPDNLITQQARRLVKDSCCRWETETSRQSREIEKLKEEVNSYAIKVKWAHNKLKTELDTHKPGSSDIALRLSLHSRGALI</sequence>
<protein>
    <submittedName>
        <fullName evidence="2">Uncharacterized protein</fullName>
    </submittedName>
</protein>
<dbReference type="GO" id="GO:0005802">
    <property type="term" value="C:trans-Golgi network"/>
    <property type="evidence" value="ECO:0007669"/>
    <property type="project" value="TreeGrafter"/>
</dbReference>
<proteinExistence type="predicted"/>
<dbReference type="AlphaFoldDB" id="A0AAD1TFN8"/>
<evidence type="ECO:0000313" key="2">
    <source>
        <dbReference type="EMBL" id="CAH2323149.1"/>
    </source>
</evidence>
<dbReference type="PANTHER" id="PTHR18911:SF5">
    <property type="entry name" value="COILED-COIL DOMAIN-CONTAINING PROTEIN 186"/>
    <property type="match status" value="1"/>
</dbReference>
<dbReference type="GO" id="GO:0031267">
    <property type="term" value="F:small GTPase binding"/>
    <property type="evidence" value="ECO:0007669"/>
    <property type="project" value="TreeGrafter"/>
</dbReference>
<evidence type="ECO:0000313" key="3">
    <source>
        <dbReference type="Proteomes" id="UP001295444"/>
    </source>
</evidence>
<keyword evidence="3" id="KW-1185">Reference proteome</keyword>
<evidence type="ECO:0000256" key="1">
    <source>
        <dbReference type="SAM" id="MobiDB-lite"/>
    </source>
</evidence>